<evidence type="ECO:0000256" key="1">
    <source>
        <dbReference type="SAM" id="Phobius"/>
    </source>
</evidence>
<organism evidence="3 4">
    <name type="scientific">Symbiobacterium thermophilum</name>
    <dbReference type="NCBI Taxonomy" id="2734"/>
    <lineage>
        <taxon>Bacteria</taxon>
        <taxon>Bacillati</taxon>
        <taxon>Bacillota</taxon>
        <taxon>Clostridia</taxon>
        <taxon>Eubacteriales</taxon>
        <taxon>Symbiobacteriaceae</taxon>
        <taxon>Symbiobacterium</taxon>
    </lineage>
</organism>
<feature type="chain" id="PRO_5037790886" evidence="2">
    <location>
        <begin position="20"/>
        <end position="261"/>
    </location>
</feature>
<keyword evidence="2" id="KW-0732">Signal</keyword>
<accession>A0A953LJF2</accession>
<dbReference type="RefSeq" id="WP_273380214.1">
    <property type="nucleotide sequence ID" value="NZ_JACSIR010000101.1"/>
</dbReference>
<evidence type="ECO:0000313" key="4">
    <source>
        <dbReference type="Proteomes" id="UP000732377"/>
    </source>
</evidence>
<comment type="caution">
    <text evidence="3">The sequence shown here is derived from an EMBL/GenBank/DDBJ whole genome shotgun (WGS) entry which is preliminary data.</text>
</comment>
<sequence>MARLLTAELLLLALTAAFAAAGVPWLAGQPPAWPLLSVAFLMALAFSALYALANLAARRLRQPALLAAGLVALASVAVDALRRGAFAWGEGLALAAGLVLSALGGALGRGAGAGLWAYAAPLAAVRYALVPLAGSGEPVRALAVQSAAFYLFLRGLVRLAFPTSAEGNPSAGPLVHRPVPDRVVGLVEATARRRALPYATREDGSRDEEAVAVRCPRAKAAELAERLRAVLEGHPVTVTQGVQAGDEVELVIRVVPPPRDG</sequence>
<keyword evidence="1" id="KW-0472">Membrane</keyword>
<keyword evidence="1" id="KW-0812">Transmembrane</keyword>
<feature type="transmembrane region" description="Helical" evidence="1">
    <location>
        <begin position="87"/>
        <end position="108"/>
    </location>
</feature>
<proteinExistence type="predicted"/>
<evidence type="ECO:0000256" key="2">
    <source>
        <dbReference type="SAM" id="SignalP"/>
    </source>
</evidence>
<dbReference type="Proteomes" id="UP000732377">
    <property type="component" value="Unassembled WGS sequence"/>
</dbReference>
<dbReference type="EMBL" id="PIUK01000136">
    <property type="protein sequence ID" value="MBY6277084.1"/>
    <property type="molecule type" value="Genomic_DNA"/>
</dbReference>
<evidence type="ECO:0000313" key="3">
    <source>
        <dbReference type="EMBL" id="MBY6277084.1"/>
    </source>
</evidence>
<reference evidence="3" key="1">
    <citation type="submission" date="2017-11" db="EMBL/GenBank/DDBJ databases">
        <title>Three new genomes from thermophilic consortium.</title>
        <authorList>
            <person name="Quaggio R."/>
            <person name="Amgarten D."/>
            <person name="Setubal J.C."/>
        </authorList>
    </citation>
    <scope>NUCLEOTIDE SEQUENCE</scope>
    <source>
        <strain evidence="3">ZCTH01-B2</strain>
    </source>
</reference>
<dbReference type="AlphaFoldDB" id="A0A953LJF2"/>
<gene>
    <name evidence="3" type="ORF">CWE10_12875</name>
</gene>
<feature type="transmembrane region" description="Helical" evidence="1">
    <location>
        <begin position="35"/>
        <end position="57"/>
    </location>
</feature>
<feature type="transmembrane region" description="Helical" evidence="1">
    <location>
        <begin position="64"/>
        <end position="81"/>
    </location>
</feature>
<protein>
    <submittedName>
        <fullName evidence="3">Uncharacterized protein</fullName>
    </submittedName>
</protein>
<name>A0A953LJF2_SYMTR</name>
<keyword evidence="1" id="KW-1133">Transmembrane helix</keyword>
<feature type="signal peptide" evidence="2">
    <location>
        <begin position="1"/>
        <end position="19"/>
    </location>
</feature>